<evidence type="ECO:0000313" key="3">
    <source>
        <dbReference type="Proteomes" id="UP000232688"/>
    </source>
</evidence>
<dbReference type="AlphaFoldDB" id="A0A2N0S969"/>
<protein>
    <submittedName>
        <fullName evidence="2">Uncharacterized protein</fullName>
    </submittedName>
</protein>
<proteinExistence type="predicted"/>
<dbReference type="VEuPathDB" id="FungiDB:RhiirFUN_019587"/>
<evidence type="ECO:0000256" key="1">
    <source>
        <dbReference type="SAM" id="MobiDB-lite"/>
    </source>
</evidence>
<accession>A0A2N0S969</accession>
<reference evidence="2 3" key="1">
    <citation type="submission" date="2017-10" db="EMBL/GenBank/DDBJ databases">
        <title>Extensive intraspecific genome diversity in a model arbuscular mycorrhizal fungus.</title>
        <authorList>
            <person name="Chen E.C.H."/>
            <person name="Morin E."/>
            <person name="Baudet D."/>
            <person name="Noel J."/>
            <person name="Ndikumana S."/>
            <person name="Charron P."/>
            <person name="St-Onge C."/>
            <person name="Giorgi J."/>
            <person name="Grigoriev I.V."/>
            <person name="Roux C."/>
            <person name="Martin F.M."/>
            <person name="Corradi N."/>
        </authorList>
    </citation>
    <scope>NUCLEOTIDE SEQUENCE [LARGE SCALE GENOMIC DNA]</scope>
    <source>
        <strain evidence="2 3">A1</strain>
    </source>
</reference>
<reference evidence="2 3" key="2">
    <citation type="submission" date="2017-10" db="EMBL/GenBank/DDBJ databases">
        <title>Genome analyses suggest a sexual origin of heterokaryosis in a supposedly ancient asexual fungus.</title>
        <authorList>
            <person name="Corradi N."/>
            <person name="Sedzielewska K."/>
            <person name="Noel J."/>
            <person name="Charron P."/>
            <person name="Farinelli L."/>
            <person name="Marton T."/>
            <person name="Kruger M."/>
            <person name="Pelin A."/>
            <person name="Brachmann A."/>
            <person name="Corradi N."/>
        </authorList>
    </citation>
    <scope>NUCLEOTIDE SEQUENCE [LARGE SCALE GENOMIC DNA]</scope>
    <source>
        <strain evidence="2 3">A1</strain>
    </source>
</reference>
<organism evidence="2 3">
    <name type="scientific">Rhizophagus irregularis</name>
    <dbReference type="NCBI Taxonomy" id="588596"/>
    <lineage>
        <taxon>Eukaryota</taxon>
        <taxon>Fungi</taxon>
        <taxon>Fungi incertae sedis</taxon>
        <taxon>Mucoromycota</taxon>
        <taxon>Glomeromycotina</taxon>
        <taxon>Glomeromycetes</taxon>
        <taxon>Glomerales</taxon>
        <taxon>Glomeraceae</taxon>
        <taxon>Rhizophagus</taxon>
    </lineage>
</organism>
<feature type="region of interest" description="Disordered" evidence="1">
    <location>
        <begin position="1"/>
        <end position="27"/>
    </location>
</feature>
<comment type="caution">
    <text evidence="2">The sequence shown here is derived from an EMBL/GenBank/DDBJ whole genome shotgun (WGS) entry which is preliminary data.</text>
</comment>
<name>A0A2N0S969_9GLOM</name>
<sequence>MGRSSPTLDDLRNEHGVNQRNGASRPETFSYQNANYLGRQNYGDGTECVGSPNNSKCNGINERRKNREIYVRDISPLWNSDKNNNERNVVQEQPINSEIESGKYSDIAMVSQEYCPNRERIKNLRLSLGELCRVGAFTGNARTEEKPKTPCHFVVPNVQYKGQIFYEPMSHVSMGEKNDVTQKDCKIPKNPFLEVEMIANKLDHIKAYGFDHVILIGECYNGMLFLDCYGRLFEWGNMMAVLWPLGGKNYLLDPSRITFLTQSKYA</sequence>
<gene>
    <name evidence="2" type="ORF">RhiirA1_452725</name>
</gene>
<feature type="compositionally biased region" description="Polar residues" evidence="1">
    <location>
        <begin position="18"/>
        <end position="27"/>
    </location>
</feature>
<dbReference type="VEuPathDB" id="FungiDB:RhiirA1_452725"/>
<dbReference type="VEuPathDB" id="FungiDB:FUN_020264"/>
<evidence type="ECO:0000313" key="2">
    <source>
        <dbReference type="EMBL" id="PKC72092.1"/>
    </source>
</evidence>
<dbReference type="Proteomes" id="UP000232688">
    <property type="component" value="Unassembled WGS sequence"/>
</dbReference>
<dbReference type="EMBL" id="LLXH01000138">
    <property type="protein sequence ID" value="PKC72092.1"/>
    <property type="molecule type" value="Genomic_DNA"/>
</dbReference>